<comment type="caution">
    <text evidence="2">The sequence shown here is derived from an EMBL/GenBank/DDBJ whole genome shotgun (WGS) entry which is preliminary data.</text>
</comment>
<evidence type="ECO:0000313" key="2">
    <source>
        <dbReference type="EMBL" id="MEU8140075.1"/>
    </source>
</evidence>
<keyword evidence="3" id="KW-1185">Reference proteome</keyword>
<gene>
    <name evidence="2" type="ORF">AB0C36_42130</name>
</gene>
<feature type="region of interest" description="Disordered" evidence="1">
    <location>
        <begin position="489"/>
        <end position="510"/>
    </location>
</feature>
<accession>A0ABV3DWE6</accession>
<evidence type="ECO:0000313" key="3">
    <source>
        <dbReference type="Proteomes" id="UP001551482"/>
    </source>
</evidence>
<protein>
    <submittedName>
        <fullName evidence="2">Uncharacterized protein</fullName>
    </submittedName>
</protein>
<name>A0ABV3DWE6_9ACTN</name>
<feature type="compositionally biased region" description="Low complexity" evidence="1">
    <location>
        <begin position="489"/>
        <end position="504"/>
    </location>
</feature>
<dbReference type="Proteomes" id="UP001551482">
    <property type="component" value="Unassembled WGS sequence"/>
</dbReference>
<evidence type="ECO:0000256" key="1">
    <source>
        <dbReference type="SAM" id="MobiDB-lite"/>
    </source>
</evidence>
<dbReference type="EMBL" id="JBEZFP010000234">
    <property type="protein sequence ID" value="MEU8140075.1"/>
    <property type="molecule type" value="Genomic_DNA"/>
</dbReference>
<dbReference type="RefSeq" id="WP_358364846.1">
    <property type="nucleotide sequence ID" value="NZ_JBEZFP010000234.1"/>
</dbReference>
<sequence length="816" mass="87696">MTDKLRATRDTADKQLEFLAAKAVGRRLTRGTREELGWLAELLRAEGRECEPIQFATVQRPHSGHLPVRELDFDLIDAALHAGVPFAPPPPGTVVSLRAWADRAQRGGLVTLAADPRFRPLLREAIFYRPGELLALGRPGSVLSDHDGLADAVLGAPGLLGVVQEAVVSWAEGVRAGSLPILHEAVYFLDVLGPARLAEACPELRSTVTELLTAHIAEAVATTWRGGLVDELGDPALDRFGSFWSNDDAFRMEPEDGADEDSFVVANSGRATIFGPRGVVAGPLYLRFPAEPGSSTTSDRFRYEHGQFTASAPPADDVSPTVLLPGATAPAMLRRGHDGWWELRDTKDVVVGRWYQGASRPTRAAGTHSVGRRRHRWAAGSTLVPPPQVWGRLVPRDAAGSRLLRGADAALAARALDSVDDRLADLITGIGRRIPVGDHSHEVDDCFDGLRAVLEPLFPGVVSDGLLDGIAGTVWSAVECRVLSARHIGPPASGSDGDAPGGAALRLRDDPSPYPITDAGDLRARIFTEMQEMFFRLSRVADKCADPEVATPPLTVRLANARGWENSLGRLGCRALRTALSPTAPSQRSRELEADHVRAWGGPALCDPAGRWRTLSLRLDVGTVPREGEVCRTKRGCLIALQRPHGSQSVIAAIEYAADGVFDERPFGVVESQRVCAGWGGADRVAAFLRLLDARGSAPWPGASIRAFGEATGLSVEEASLLAVGFDPYDAYLIGRGAHGMPGPLVERSGLSEERLKEAGRFLARHATVNQRLEVPELLMPDDPADVWADRLTAERAAEWWNANVRTPADGTAPST</sequence>
<proteinExistence type="predicted"/>
<organism evidence="2 3">
    <name type="scientific">Streptodolium elevatio</name>
    <dbReference type="NCBI Taxonomy" id="3157996"/>
    <lineage>
        <taxon>Bacteria</taxon>
        <taxon>Bacillati</taxon>
        <taxon>Actinomycetota</taxon>
        <taxon>Actinomycetes</taxon>
        <taxon>Kitasatosporales</taxon>
        <taxon>Streptomycetaceae</taxon>
        <taxon>Streptodolium</taxon>
    </lineage>
</organism>
<reference evidence="2 3" key="1">
    <citation type="submission" date="2024-06" db="EMBL/GenBank/DDBJ databases">
        <title>The Natural Products Discovery Center: Release of the First 8490 Sequenced Strains for Exploring Actinobacteria Biosynthetic Diversity.</title>
        <authorList>
            <person name="Kalkreuter E."/>
            <person name="Kautsar S.A."/>
            <person name="Yang D."/>
            <person name="Bader C.D."/>
            <person name="Teijaro C.N."/>
            <person name="Fluegel L."/>
            <person name="Davis C.M."/>
            <person name="Simpson J.R."/>
            <person name="Lauterbach L."/>
            <person name="Steele A.D."/>
            <person name="Gui C."/>
            <person name="Meng S."/>
            <person name="Li G."/>
            <person name="Viehrig K."/>
            <person name="Ye F."/>
            <person name="Su P."/>
            <person name="Kiefer A.F."/>
            <person name="Nichols A."/>
            <person name="Cepeda A.J."/>
            <person name="Yan W."/>
            <person name="Fan B."/>
            <person name="Jiang Y."/>
            <person name="Adhikari A."/>
            <person name="Zheng C.-J."/>
            <person name="Schuster L."/>
            <person name="Cowan T.M."/>
            <person name="Smanski M.J."/>
            <person name="Chevrette M.G."/>
            <person name="De Carvalho L.P.S."/>
            <person name="Shen B."/>
        </authorList>
    </citation>
    <scope>NUCLEOTIDE SEQUENCE [LARGE SCALE GENOMIC DNA]</scope>
    <source>
        <strain evidence="2 3">NPDC048946</strain>
    </source>
</reference>